<evidence type="ECO:0000256" key="7">
    <source>
        <dbReference type="SAM" id="Phobius"/>
    </source>
</evidence>
<evidence type="ECO:0000256" key="4">
    <source>
        <dbReference type="PROSITE-ProRule" id="PRU00284"/>
    </source>
</evidence>
<keyword evidence="2" id="KW-0488">Methylation</keyword>
<evidence type="ECO:0000256" key="5">
    <source>
        <dbReference type="SAM" id="Coils"/>
    </source>
</evidence>
<dbReference type="SMART" id="SM00283">
    <property type="entry name" value="MA"/>
    <property type="match status" value="1"/>
</dbReference>
<dbReference type="KEGG" id="upv:EJN92_07765"/>
<dbReference type="EMBL" id="CP034464">
    <property type="protein sequence ID" value="AZP11908.1"/>
    <property type="molecule type" value="Genomic_DNA"/>
</dbReference>
<dbReference type="SUPFAM" id="SSF58104">
    <property type="entry name" value="Methyl-accepting chemotaxis protein (MCP) signaling domain"/>
    <property type="match status" value="1"/>
</dbReference>
<sequence>MSIKRRIWALPVISTVIFGVGLAVSVYFSTTAITSIKTTESIDYPVLDKSKTLQNDVQGFVDALKQAVGEGDKKAIDTIAENAKKVHEKFKKLGEVPGQQALAERLAKEFDAYYAPALTVAKIMMGTEQGDPQAAIAQMQSTLKLLETDLAKTVEAAQKQFAAGVDSSGNNVRNVLYTAILVALIVTLALGIVSFFVVRTIWQQLGGEPEYAREIAAAVAAGDLSMQIEMDDKDDKSLLAALREMQDRLKNMVSDIKISAETIKVASGEIASGNSDLSSRTESQASSLEETASSMEGLTDTVKQNADNARQASKLVETASNVAVKGGEVVSQVVATMTDINQSSKKIVDIISVIDGIAFQTNILALNAAVEAARAGEQGRGFAVVASEVRNLAQRSAAAAKEIKTLIGDSVDKVHAGSQLVDQAGQTMDEIVASVKRVSDIMNEITSASQEQSAGIQEISMAIGQMDEMTQQNSALVEQAAAAAESLEEQADHLTQSLEVFKLSTAGGSMQAPASVRRAAASPQVKQPANKPAALKIAARPAPAKKAAGAVSEDWEEF</sequence>
<evidence type="ECO:0000259" key="8">
    <source>
        <dbReference type="PROSITE" id="PS50111"/>
    </source>
</evidence>
<dbReference type="GO" id="GO:0004888">
    <property type="term" value="F:transmembrane signaling receptor activity"/>
    <property type="evidence" value="ECO:0007669"/>
    <property type="project" value="InterPro"/>
</dbReference>
<reference evidence="9 10" key="1">
    <citation type="journal article" date="2011" name="Int. J. Syst. Evol. Microbiol.">
        <title>Description of Undibacterium oligocarboniphilum sp. nov., isolated from purified water, and Undibacterium pigrum strain CCUG 49012 as the type strain of Undibacterium parvum sp. nov., and emended descriptions of the genus Undibacterium and the species Undibacterium pigrum.</title>
        <authorList>
            <person name="Eder W."/>
            <person name="Wanner G."/>
            <person name="Ludwig W."/>
            <person name="Busse H.J."/>
            <person name="Ziemke-Kageler F."/>
            <person name="Lang E."/>
        </authorList>
    </citation>
    <scope>NUCLEOTIDE SEQUENCE [LARGE SCALE GENOMIC DNA]</scope>
    <source>
        <strain evidence="9 10">DSM 23061</strain>
    </source>
</reference>
<dbReference type="GO" id="GO:0006935">
    <property type="term" value="P:chemotaxis"/>
    <property type="evidence" value="ECO:0007669"/>
    <property type="project" value="InterPro"/>
</dbReference>
<dbReference type="InterPro" id="IPR004089">
    <property type="entry name" value="MCPsignal_dom"/>
</dbReference>
<feature type="coiled-coil region" evidence="5">
    <location>
        <begin position="477"/>
        <end position="504"/>
    </location>
</feature>
<evidence type="ECO:0000313" key="9">
    <source>
        <dbReference type="EMBL" id="AZP11908.1"/>
    </source>
</evidence>
<keyword evidence="4" id="KW-0807">Transducer</keyword>
<evidence type="ECO:0000256" key="1">
    <source>
        <dbReference type="ARBA" id="ARBA00004370"/>
    </source>
</evidence>
<evidence type="ECO:0000256" key="3">
    <source>
        <dbReference type="ARBA" id="ARBA00029447"/>
    </source>
</evidence>
<dbReference type="PROSITE" id="PS50111">
    <property type="entry name" value="CHEMOTAXIS_TRANSDUC_2"/>
    <property type="match status" value="1"/>
</dbReference>
<feature type="compositionally biased region" description="Low complexity" evidence="6">
    <location>
        <begin position="512"/>
        <end position="550"/>
    </location>
</feature>
<organism evidence="9 10">
    <name type="scientific">Undibacterium parvum</name>
    <dbReference type="NCBI Taxonomy" id="401471"/>
    <lineage>
        <taxon>Bacteria</taxon>
        <taxon>Pseudomonadati</taxon>
        <taxon>Pseudomonadota</taxon>
        <taxon>Betaproteobacteria</taxon>
        <taxon>Burkholderiales</taxon>
        <taxon>Oxalobacteraceae</taxon>
        <taxon>Undibacterium</taxon>
    </lineage>
</organism>
<dbReference type="AlphaFoldDB" id="A0A3S9HIL8"/>
<feature type="region of interest" description="Disordered" evidence="6">
    <location>
        <begin position="512"/>
        <end position="558"/>
    </location>
</feature>
<dbReference type="GO" id="GO:0005886">
    <property type="term" value="C:plasma membrane"/>
    <property type="evidence" value="ECO:0007669"/>
    <property type="project" value="TreeGrafter"/>
</dbReference>
<dbReference type="RefSeq" id="WP_126127290.1">
    <property type="nucleotide sequence ID" value="NZ_CP034464.1"/>
</dbReference>
<dbReference type="PANTHER" id="PTHR43531:SF14">
    <property type="entry name" value="METHYL-ACCEPTING CHEMOTAXIS PROTEIN I-RELATED"/>
    <property type="match status" value="1"/>
</dbReference>
<gene>
    <name evidence="9" type="ORF">EJN92_07765</name>
</gene>
<feature type="domain" description="Methyl-accepting transducer" evidence="8">
    <location>
        <begin position="259"/>
        <end position="488"/>
    </location>
</feature>
<keyword evidence="7" id="KW-0812">Transmembrane</keyword>
<feature type="transmembrane region" description="Helical" evidence="7">
    <location>
        <begin position="7"/>
        <end position="28"/>
    </location>
</feature>
<name>A0A3S9HIL8_9BURK</name>
<dbReference type="Gene3D" id="1.10.287.950">
    <property type="entry name" value="Methyl-accepting chemotaxis protein"/>
    <property type="match status" value="1"/>
</dbReference>
<comment type="subcellular location">
    <subcellularLocation>
        <location evidence="1">Membrane</location>
    </subcellularLocation>
</comment>
<feature type="transmembrane region" description="Helical" evidence="7">
    <location>
        <begin position="175"/>
        <end position="198"/>
    </location>
</feature>
<dbReference type="PANTHER" id="PTHR43531">
    <property type="entry name" value="PROTEIN ICFG"/>
    <property type="match status" value="1"/>
</dbReference>
<evidence type="ECO:0000313" key="10">
    <source>
        <dbReference type="Proteomes" id="UP000275663"/>
    </source>
</evidence>
<feature type="region of interest" description="Disordered" evidence="6">
    <location>
        <begin position="272"/>
        <end position="298"/>
    </location>
</feature>
<dbReference type="FunFam" id="1.10.287.950:FF:000001">
    <property type="entry name" value="Methyl-accepting chemotaxis sensory transducer"/>
    <property type="match status" value="1"/>
</dbReference>
<dbReference type="GO" id="GO:0007165">
    <property type="term" value="P:signal transduction"/>
    <property type="evidence" value="ECO:0007669"/>
    <property type="project" value="UniProtKB-KW"/>
</dbReference>
<dbReference type="OrthoDB" id="8698080at2"/>
<keyword evidence="10" id="KW-1185">Reference proteome</keyword>
<dbReference type="Proteomes" id="UP000275663">
    <property type="component" value="Chromosome"/>
</dbReference>
<accession>A0A3S9HIL8</accession>
<dbReference type="InterPro" id="IPR051310">
    <property type="entry name" value="MCP_chemotaxis"/>
</dbReference>
<dbReference type="InterPro" id="IPR004090">
    <property type="entry name" value="Chemotax_Me-accpt_rcpt"/>
</dbReference>
<proteinExistence type="inferred from homology"/>
<protein>
    <submittedName>
        <fullName evidence="9">Chemotaxis protein</fullName>
    </submittedName>
</protein>
<comment type="similarity">
    <text evidence="3">Belongs to the methyl-accepting chemotaxis (MCP) protein family.</text>
</comment>
<dbReference type="CDD" id="cd11386">
    <property type="entry name" value="MCP_signal"/>
    <property type="match status" value="1"/>
</dbReference>
<dbReference type="PRINTS" id="PR00260">
    <property type="entry name" value="CHEMTRNSDUCR"/>
</dbReference>
<evidence type="ECO:0000256" key="2">
    <source>
        <dbReference type="ARBA" id="ARBA00022481"/>
    </source>
</evidence>
<evidence type="ECO:0000256" key="6">
    <source>
        <dbReference type="SAM" id="MobiDB-lite"/>
    </source>
</evidence>
<keyword evidence="7" id="KW-1133">Transmembrane helix</keyword>
<dbReference type="Pfam" id="PF00015">
    <property type="entry name" value="MCPsignal"/>
    <property type="match status" value="1"/>
</dbReference>
<keyword evidence="7" id="KW-0472">Membrane</keyword>
<keyword evidence="5" id="KW-0175">Coiled coil</keyword>